<dbReference type="Proteomes" id="UP000420707">
    <property type="component" value="Unassembled WGS sequence"/>
</dbReference>
<feature type="transmembrane region" description="Helical" evidence="1">
    <location>
        <begin position="307"/>
        <end position="324"/>
    </location>
</feature>
<feature type="transmembrane region" description="Helical" evidence="1">
    <location>
        <begin position="361"/>
        <end position="378"/>
    </location>
</feature>
<protein>
    <submittedName>
        <fullName evidence="2">Uncharacterized protein</fullName>
    </submittedName>
</protein>
<reference evidence="3" key="1">
    <citation type="submission" date="2019-09" db="EMBL/GenBank/DDBJ databases">
        <title>Distinct polysaccharide growth profiles of human intestinal Prevotella copri isolates.</title>
        <authorList>
            <person name="Fehlner-Peach H."/>
            <person name="Magnabosco C."/>
            <person name="Raghavan V."/>
            <person name="Scher J.U."/>
            <person name="Tett A."/>
            <person name="Cox L.M."/>
            <person name="Gottsegen C."/>
            <person name="Watters A."/>
            <person name="Wiltshire- Gordon J.D."/>
            <person name="Segata N."/>
            <person name="Bonneau R."/>
            <person name="Littman D.R."/>
        </authorList>
    </citation>
    <scope>NUCLEOTIDE SEQUENCE [LARGE SCALE GENOMIC DNA]</scope>
    <source>
        <strain evidence="3">iAP146</strain>
    </source>
</reference>
<feature type="transmembrane region" description="Helical" evidence="1">
    <location>
        <begin position="51"/>
        <end position="69"/>
    </location>
</feature>
<sequence length="439" mass="50740">MEEQKKNWINENGNLCFLWEGDDSKSIMTCAFVILALLIASFTISSFWHESFMFIGLIGSAIVFCIDYYQITNNEKKEDKVLLEQVKTKLDAQINAYISKQDDNIQEKKRCVFYHAQGTYGRIKGTYILVLFSDGSVIEYELMPHTLNEHRYYELQSVPNACKEEEALKAIIPYYSIKKFANKLTLSVNTQLNLFIIGSILISSILAVLVFWTFIHFNIKYIFLCVIGYSCFHFTYYKLFGNCIKVKTLTWIVDMPIIFLGVITKLAQPAMVIWGGLILPIFMTAGVSLIIIHIIKFLTNSTISYHTLLFFLLTISEIICVHAPKVTKRIIKNSPLRNWGNHKYETYNEELALYIRSPKNYNFIFSALYVIFLILTAFKQIEYHSYLFSVDIDNAILKSFLVFIAFSTMKQKSKDVEINSKDLLKKIIGLYSHGEQDAQ</sequence>
<gene>
    <name evidence="2" type="ORF">F7D90_12765</name>
</gene>
<comment type="caution">
    <text evidence="2">The sequence shown here is derived from an EMBL/GenBank/DDBJ whole genome shotgun (WGS) entry which is preliminary data.</text>
</comment>
<feature type="transmembrane region" description="Helical" evidence="1">
    <location>
        <begin position="221"/>
        <end position="237"/>
    </location>
</feature>
<accession>A0AAW9T9D8</accession>
<organism evidence="2 3">
    <name type="scientific">Segatella copri</name>
    <dbReference type="NCBI Taxonomy" id="165179"/>
    <lineage>
        <taxon>Bacteria</taxon>
        <taxon>Pseudomonadati</taxon>
        <taxon>Bacteroidota</taxon>
        <taxon>Bacteroidia</taxon>
        <taxon>Bacteroidales</taxon>
        <taxon>Prevotellaceae</taxon>
        <taxon>Segatella</taxon>
    </lineage>
</organism>
<keyword evidence="1" id="KW-1133">Transmembrane helix</keyword>
<name>A0AAW9T9D8_9BACT</name>
<evidence type="ECO:0000256" key="1">
    <source>
        <dbReference type="SAM" id="Phobius"/>
    </source>
</evidence>
<dbReference type="EMBL" id="VZCR01000088">
    <property type="protein sequence ID" value="MQN32790.1"/>
    <property type="molecule type" value="Genomic_DNA"/>
</dbReference>
<keyword evidence="1" id="KW-0812">Transmembrane</keyword>
<keyword evidence="1" id="KW-0472">Membrane</keyword>
<proteinExistence type="predicted"/>
<dbReference type="AlphaFoldDB" id="A0AAW9T9D8"/>
<feature type="transmembrane region" description="Helical" evidence="1">
    <location>
        <begin position="192"/>
        <end position="215"/>
    </location>
</feature>
<dbReference type="RefSeq" id="WP_153086145.1">
    <property type="nucleotide sequence ID" value="NZ_VZAM01000060.1"/>
</dbReference>
<evidence type="ECO:0000313" key="2">
    <source>
        <dbReference type="EMBL" id="MQN32790.1"/>
    </source>
</evidence>
<evidence type="ECO:0000313" key="3">
    <source>
        <dbReference type="Proteomes" id="UP000420707"/>
    </source>
</evidence>
<feature type="transmembrane region" description="Helical" evidence="1">
    <location>
        <begin position="27"/>
        <end position="45"/>
    </location>
</feature>
<feature type="transmembrane region" description="Helical" evidence="1">
    <location>
        <begin position="273"/>
        <end position="295"/>
    </location>
</feature>